<evidence type="ECO:0000313" key="2">
    <source>
        <dbReference type="EMBL" id="CAI9303605.1"/>
    </source>
</evidence>
<dbReference type="AlphaFoldDB" id="A0AA36A311"/>
<evidence type="ECO:0000313" key="3">
    <source>
        <dbReference type="Proteomes" id="UP001177003"/>
    </source>
</evidence>
<keyword evidence="1" id="KW-0812">Transmembrane</keyword>
<keyword evidence="1" id="KW-0472">Membrane</keyword>
<organism evidence="2 3">
    <name type="scientific">Lactuca saligna</name>
    <name type="common">Willowleaf lettuce</name>
    <dbReference type="NCBI Taxonomy" id="75948"/>
    <lineage>
        <taxon>Eukaryota</taxon>
        <taxon>Viridiplantae</taxon>
        <taxon>Streptophyta</taxon>
        <taxon>Embryophyta</taxon>
        <taxon>Tracheophyta</taxon>
        <taxon>Spermatophyta</taxon>
        <taxon>Magnoliopsida</taxon>
        <taxon>eudicotyledons</taxon>
        <taxon>Gunneridae</taxon>
        <taxon>Pentapetalae</taxon>
        <taxon>asterids</taxon>
        <taxon>campanulids</taxon>
        <taxon>Asterales</taxon>
        <taxon>Asteraceae</taxon>
        <taxon>Cichorioideae</taxon>
        <taxon>Cichorieae</taxon>
        <taxon>Lactucinae</taxon>
        <taxon>Lactuca</taxon>
    </lineage>
</organism>
<feature type="transmembrane region" description="Helical" evidence="1">
    <location>
        <begin position="116"/>
        <end position="135"/>
    </location>
</feature>
<dbReference type="EMBL" id="OX465085">
    <property type="protein sequence ID" value="CAI9303605.1"/>
    <property type="molecule type" value="Genomic_DNA"/>
</dbReference>
<dbReference type="Proteomes" id="UP001177003">
    <property type="component" value="Chromosome 9"/>
</dbReference>
<accession>A0AA36A311</accession>
<proteinExistence type="predicted"/>
<name>A0AA36A311_LACSI</name>
<protein>
    <submittedName>
        <fullName evidence="2">Uncharacterized protein</fullName>
    </submittedName>
</protein>
<feature type="transmembrane region" description="Helical" evidence="1">
    <location>
        <begin position="178"/>
        <end position="203"/>
    </location>
</feature>
<feature type="transmembrane region" description="Helical" evidence="1">
    <location>
        <begin position="147"/>
        <end position="166"/>
    </location>
</feature>
<sequence>MGFIGSRFSTLVAGEQQCLKIPPAYQIRLSLEYHIGLQQSFSSSKIKLRMEKTLLPTASIRVMSVVFLLRSQGGVANFGMSNEFQLFITSVVIAQCISQTVKFVGMSREDEKKAFLVAYCFEVIGIHSMCLMWIVDHNILMVLIMNFLLRFILHCWDIWMLGYLGYQIDVAVVREKRFWVRFLLICCSILIMAFIYASVFIMVSGYMRG</sequence>
<gene>
    <name evidence="2" type="ORF">LSALG_LOCUS42031</name>
</gene>
<keyword evidence="1" id="KW-1133">Transmembrane helix</keyword>
<evidence type="ECO:0000256" key="1">
    <source>
        <dbReference type="SAM" id="Phobius"/>
    </source>
</evidence>
<keyword evidence="3" id="KW-1185">Reference proteome</keyword>
<reference evidence="2" key="1">
    <citation type="submission" date="2023-04" db="EMBL/GenBank/DDBJ databases">
        <authorList>
            <person name="Vijverberg K."/>
            <person name="Xiong W."/>
            <person name="Schranz E."/>
        </authorList>
    </citation>
    <scope>NUCLEOTIDE SEQUENCE</scope>
</reference>